<evidence type="ECO:0000256" key="1">
    <source>
        <dbReference type="SAM" id="MobiDB-lite"/>
    </source>
</evidence>
<protein>
    <recommendedName>
        <fullName evidence="2">Retrovirus-related Pol polyprotein from transposon TNT 1-94-like beta-barrel domain-containing protein</fullName>
    </recommendedName>
</protein>
<dbReference type="AlphaFoldDB" id="A0A8S0RBI5"/>
<sequence length="169" mass="18853">MDSWCAFHKTSNRDLFLEYKPDHGSKVLLGNNTTCDVVDVGVIKLKMWDDLERNLISLGAMDESGCIYKAQGGVLDVMKGFLVVVKGLFYVLQENIVNGEAAMFENKEEQVVLNSLQENNQKNDQKGGAGNLQEEDADDEAEVRGSLDCPKCHKQEKFEVFGEQISKST</sequence>
<dbReference type="OrthoDB" id="2015125at2759"/>
<reference evidence="3 4" key="1">
    <citation type="submission" date="2019-12" db="EMBL/GenBank/DDBJ databases">
        <authorList>
            <person name="Alioto T."/>
            <person name="Alioto T."/>
            <person name="Gomez Garrido J."/>
        </authorList>
    </citation>
    <scope>NUCLEOTIDE SEQUENCE [LARGE SCALE GENOMIC DNA]</scope>
</reference>
<dbReference type="EMBL" id="CACTIH010002274">
    <property type="protein sequence ID" value="CAA2975515.1"/>
    <property type="molecule type" value="Genomic_DNA"/>
</dbReference>
<gene>
    <name evidence="3" type="ORF">OLEA9_A111173</name>
</gene>
<comment type="caution">
    <text evidence="3">The sequence shown here is derived from an EMBL/GenBank/DDBJ whole genome shotgun (WGS) entry which is preliminary data.</text>
</comment>
<feature type="region of interest" description="Disordered" evidence="1">
    <location>
        <begin position="119"/>
        <end position="146"/>
    </location>
</feature>
<organism evidence="3 4">
    <name type="scientific">Olea europaea subsp. europaea</name>
    <dbReference type="NCBI Taxonomy" id="158383"/>
    <lineage>
        <taxon>Eukaryota</taxon>
        <taxon>Viridiplantae</taxon>
        <taxon>Streptophyta</taxon>
        <taxon>Embryophyta</taxon>
        <taxon>Tracheophyta</taxon>
        <taxon>Spermatophyta</taxon>
        <taxon>Magnoliopsida</taxon>
        <taxon>eudicotyledons</taxon>
        <taxon>Gunneridae</taxon>
        <taxon>Pentapetalae</taxon>
        <taxon>asterids</taxon>
        <taxon>lamiids</taxon>
        <taxon>Lamiales</taxon>
        <taxon>Oleaceae</taxon>
        <taxon>Oleeae</taxon>
        <taxon>Olea</taxon>
    </lineage>
</organism>
<dbReference type="Proteomes" id="UP000594638">
    <property type="component" value="Unassembled WGS sequence"/>
</dbReference>
<evidence type="ECO:0000259" key="2">
    <source>
        <dbReference type="Pfam" id="PF22936"/>
    </source>
</evidence>
<proteinExistence type="predicted"/>
<evidence type="ECO:0000313" key="3">
    <source>
        <dbReference type="EMBL" id="CAA2975515.1"/>
    </source>
</evidence>
<name>A0A8S0RBI5_OLEEU</name>
<accession>A0A8S0RBI5</accession>
<dbReference type="InterPro" id="IPR054722">
    <property type="entry name" value="PolX-like_BBD"/>
</dbReference>
<keyword evidence="4" id="KW-1185">Reference proteome</keyword>
<evidence type="ECO:0000313" key="4">
    <source>
        <dbReference type="Proteomes" id="UP000594638"/>
    </source>
</evidence>
<dbReference type="Gramene" id="OE9A111173T1">
    <property type="protein sequence ID" value="OE9A111173C1"/>
    <property type="gene ID" value="OE9A111173"/>
</dbReference>
<dbReference type="Pfam" id="PF22936">
    <property type="entry name" value="Pol_BBD"/>
    <property type="match status" value="1"/>
</dbReference>
<feature type="domain" description="Retrovirus-related Pol polyprotein from transposon TNT 1-94-like beta-barrel" evidence="2">
    <location>
        <begin position="1"/>
        <end position="58"/>
    </location>
</feature>